<dbReference type="Pfam" id="PF00012">
    <property type="entry name" value="HSP70"/>
    <property type="match status" value="1"/>
</dbReference>
<keyword evidence="4" id="KW-1185">Reference proteome</keyword>
<reference evidence="4" key="1">
    <citation type="journal article" date="2017" name="Nat. Microbiol.">
        <title>Global analysis of biosynthetic gene clusters reveals vast potential of secondary metabolite production in Penicillium species.</title>
        <authorList>
            <person name="Nielsen J.C."/>
            <person name="Grijseels S."/>
            <person name="Prigent S."/>
            <person name="Ji B."/>
            <person name="Dainat J."/>
            <person name="Nielsen K.F."/>
            <person name="Frisvad J.C."/>
            <person name="Workman M."/>
            <person name="Nielsen J."/>
        </authorList>
    </citation>
    <scope>NUCLEOTIDE SEQUENCE [LARGE SCALE GENOMIC DNA]</scope>
    <source>
        <strain evidence="4">IBT 14082</strain>
    </source>
</reference>
<dbReference type="PANTHER" id="PTHR14187">
    <property type="entry name" value="ALPHA KINASE/ELONGATION FACTOR 2 KINASE"/>
    <property type="match status" value="1"/>
</dbReference>
<name>A0A1V6THC2_9EURO</name>
<dbReference type="PANTHER" id="PTHR14187:SF82">
    <property type="entry name" value="FAMILY CHAPERONE, PUTATIVE (AFU_ORTHOLOGUE AFUA_7G08575)-RELATED"/>
    <property type="match status" value="1"/>
</dbReference>
<organism evidence="3 4">
    <name type="scientific">Penicillium flavigenum</name>
    <dbReference type="NCBI Taxonomy" id="254877"/>
    <lineage>
        <taxon>Eukaryota</taxon>
        <taxon>Fungi</taxon>
        <taxon>Dikarya</taxon>
        <taxon>Ascomycota</taxon>
        <taxon>Pezizomycotina</taxon>
        <taxon>Eurotiomycetes</taxon>
        <taxon>Eurotiomycetidae</taxon>
        <taxon>Eurotiales</taxon>
        <taxon>Aspergillaceae</taxon>
        <taxon>Penicillium</taxon>
    </lineage>
</organism>
<protein>
    <submittedName>
        <fullName evidence="3">Uncharacterized protein</fullName>
    </submittedName>
</protein>
<comment type="caution">
    <text evidence="3">The sequence shown here is derived from an EMBL/GenBank/DDBJ whole genome shotgun (WGS) entry which is preliminary data.</text>
</comment>
<accession>A0A1V6THC2</accession>
<evidence type="ECO:0000256" key="1">
    <source>
        <dbReference type="ARBA" id="ARBA00022741"/>
    </source>
</evidence>
<dbReference type="AlphaFoldDB" id="A0A1V6THC2"/>
<dbReference type="PRINTS" id="PR00301">
    <property type="entry name" value="HEATSHOCK70"/>
</dbReference>
<keyword evidence="1" id="KW-0547">Nucleotide-binding</keyword>
<keyword evidence="2" id="KW-0067">ATP-binding</keyword>
<gene>
    <name evidence="3" type="ORF">PENFLA_c008G01281</name>
</gene>
<dbReference type="GO" id="GO:0005524">
    <property type="term" value="F:ATP binding"/>
    <property type="evidence" value="ECO:0007669"/>
    <property type="project" value="UniProtKB-KW"/>
</dbReference>
<sequence length="568" mass="63424">MTTLEERPKLIVGVDFGTTFSGVAWGLEDCPDDIELIQTWPGGGNTTSQKVPTICSYDNERMKWGYQTDQSIHPGKHQRLIQGVKLLLDESQKFRYLPASDSQEIIKDLNKTPVEVAGDYLGKVVAHAKDVLTRRFGTALQTMDLEYILTVPAVWSDKAKDYTRQAAQRAGVPLASLRLLSEPEAAAVCAIRTIQPNTISEGDCLIVCDAGGGTVDIITYRVKQTNPLRFEEATKGIGAVCGSVMLDERFDEVIKRIIEKESNEPLPQSTARAARKYWQDYIKPGYTGPLDDGEMCELGYWIPVPGVSGIPNLELSEGYLYLDRDQVKEIFDPIIRQIEKLVAKQRESVKEAGFSTKAIILVGGLGASGYLYKRLQAASDGIQILQPPNAWSAVVRGTVIRGQEGNQVESRVARCNYGVQMRVTFDPKKDRADEHLVWCPYEEEWKLERRVTAYLRDLKGKSVAESEPIRMNFYRVVGVGQSLVFHDNLAFSHANTAPKVTDSSVTKLCELEANLSRIPKELFTKKTNSRGKQFYHVSYDLVLTPTSASLLFDLQFNGVSYGSVRSRY</sequence>
<evidence type="ECO:0000313" key="4">
    <source>
        <dbReference type="Proteomes" id="UP000191342"/>
    </source>
</evidence>
<dbReference type="InterPro" id="IPR013126">
    <property type="entry name" value="Hsp_70_fam"/>
</dbReference>
<dbReference type="GO" id="GO:0140662">
    <property type="term" value="F:ATP-dependent protein folding chaperone"/>
    <property type="evidence" value="ECO:0007669"/>
    <property type="project" value="InterPro"/>
</dbReference>
<dbReference type="OrthoDB" id="2963168at2759"/>
<dbReference type="SUPFAM" id="SSF53067">
    <property type="entry name" value="Actin-like ATPase domain"/>
    <property type="match status" value="2"/>
</dbReference>
<dbReference type="STRING" id="254877.A0A1V6THC2"/>
<dbReference type="CDD" id="cd10170">
    <property type="entry name" value="ASKHA_NBD_HSP70"/>
    <property type="match status" value="1"/>
</dbReference>
<evidence type="ECO:0000256" key="2">
    <source>
        <dbReference type="ARBA" id="ARBA00022840"/>
    </source>
</evidence>
<dbReference type="Gene3D" id="3.30.420.40">
    <property type="match status" value="1"/>
</dbReference>
<evidence type="ECO:0000313" key="3">
    <source>
        <dbReference type="EMBL" id="OQE25757.1"/>
    </source>
</evidence>
<proteinExistence type="predicted"/>
<dbReference type="EMBL" id="MLQL01000008">
    <property type="protein sequence ID" value="OQE25757.1"/>
    <property type="molecule type" value="Genomic_DNA"/>
</dbReference>
<dbReference type="InterPro" id="IPR043129">
    <property type="entry name" value="ATPase_NBD"/>
</dbReference>
<dbReference type="Proteomes" id="UP000191342">
    <property type="component" value="Unassembled WGS sequence"/>
</dbReference>